<name>G0LEZ9_HALWC</name>
<evidence type="ECO:0000256" key="5">
    <source>
        <dbReference type="ARBA" id="ARBA00022970"/>
    </source>
</evidence>
<evidence type="ECO:0000313" key="10">
    <source>
        <dbReference type="Proteomes" id="UP000007954"/>
    </source>
</evidence>
<keyword evidence="4 9" id="KW-0067">ATP-binding</keyword>
<dbReference type="SUPFAM" id="SSF52540">
    <property type="entry name" value="P-loop containing nucleoside triphosphate hydrolases"/>
    <property type="match status" value="1"/>
</dbReference>
<dbReference type="InterPro" id="IPR003439">
    <property type="entry name" value="ABC_transporter-like_ATP-bd"/>
</dbReference>
<evidence type="ECO:0000256" key="3">
    <source>
        <dbReference type="ARBA" id="ARBA00022741"/>
    </source>
</evidence>
<feature type="domain" description="ABC transporter" evidence="8">
    <location>
        <begin position="7"/>
        <end position="255"/>
    </location>
</feature>
<dbReference type="PANTHER" id="PTHR45772:SF9">
    <property type="entry name" value="CONSERVED COMPONENT OF ABC TRANSPORTER FOR NATURAL AMINO ACIDS"/>
    <property type="match status" value="1"/>
</dbReference>
<gene>
    <name evidence="9" type="primary">livG6</name>
    <name evidence="9" type="ordered locus">Hqrw_3829</name>
</gene>
<sequence length="258" mass="28351">MSQSPILEAEDVTKTFGGLVAVDDVSVSVESGEITGLIGPNGAGKSTLFNLMSGFYQVDDGVIQFDGTDVTTLRPEKRAKRGLIRTFQLTRELSGMTVMDNMLLGAQDNPGESVVSLLTDPRGVSDFEQTHQQRAEELLRYIELWDLRDEYAGNLSGGQRKLLELGRSLMSDPDLLLLDEPMAGVNPDLTDHLLDRIISLRDDQEMTFLIVEHDIQTIMSISDTVIGMHNGQILTVGNPDEVRQDEELLEAYLGGGVI</sequence>
<dbReference type="InterPro" id="IPR017871">
    <property type="entry name" value="ABC_transporter-like_CS"/>
</dbReference>
<evidence type="ECO:0000313" key="9">
    <source>
        <dbReference type="EMBL" id="CCC41562.1"/>
    </source>
</evidence>
<comment type="function">
    <text evidence="6">Probable component of a branched-chain amino-acid transport system.</text>
</comment>
<dbReference type="Gene3D" id="3.40.50.300">
    <property type="entry name" value="P-loop containing nucleotide triphosphate hydrolases"/>
    <property type="match status" value="1"/>
</dbReference>
<dbReference type="OrthoDB" id="44250at2157"/>
<evidence type="ECO:0000256" key="7">
    <source>
        <dbReference type="ARBA" id="ARBA00072811"/>
    </source>
</evidence>
<dbReference type="GO" id="GO:0006865">
    <property type="term" value="P:amino acid transport"/>
    <property type="evidence" value="ECO:0007669"/>
    <property type="project" value="UniProtKB-KW"/>
</dbReference>
<accession>G0LEZ9</accession>
<keyword evidence="3" id="KW-0547">Nucleotide-binding</keyword>
<protein>
    <recommendedName>
        <fullName evidence="7">Probable branched-chain amino acid transport ATP-binding protein LivG</fullName>
    </recommendedName>
</protein>
<dbReference type="PROSITE" id="PS50893">
    <property type="entry name" value="ABC_TRANSPORTER_2"/>
    <property type="match status" value="1"/>
</dbReference>
<dbReference type="HOGENOM" id="CLU_000604_1_2_2"/>
<dbReference type="RefSeq" id="WP_011572501.1">
    <property type="nucleotide sequence ID" value="NC_017459.1"/>
</dbReference>
<dbReference type="PROSITE" id="PS00211">
    <property type="entry name" value="ABC_TRANSPORTER_1"/>
    <property type="match status" value="1"/>
</dbReference>
<dbReference type="CDD" id="cd03219">
    <property type="entry name" value="ABC_Mj1267_LivG_branched"/>
    <property type="match status" value="1"/>
</dbReference>
<dbReference type="GeneID" id="12448694"/>
<dbReference type="InterPro" id="IPR051120">
    <property type="entry name" value="ABC_AA/LPS_Transport"/>
</dbReference>
<comment type="similarity">
    <text evidence="1">Belongs to the ABC transporter superfamily.</text>
</comment>
<evidence type="ECO:0000256" key="2">
    <source>
        <dbReference type="ARBA" id="ARBA00022448"/>
    </source>
</evidence>
<keyword evidence="5" id="KW-0029">Amino-acid transport</keyword>
<evidence type="ECO:0000256" key="4">
    <source>
        <dbReference type="ARBA" id="ARBA00022840"/>
    </source>
</evidence>
<evidence type="ECO:0000256" key="1">
    <source>
        <dbReference type="ARBA" id="ARBA00005417"/>
    </source>
</evidence>
<dbReference type="GO" id="GO:0005524">
    <property type="term" value="F:ATP binding"/>
    <property type="evidence" value="ECO:0007669"/>
    <property type="project" value="UniProtKB-KW"/>
</dbReference>
<keyword evidence="2" id="KW-0813">Transport</keyword>
<reference evidence="9 10" key="1">
    <citation type="journal article" date="2011" name="PLoS ONE">
        <title>Haloquadratum walsbyi: limited diversity in a global pond.</title>
        <authorList>
            <person name="Dyall-Smith M."/>
            <person name="Pfeiffer F."/>
            <person name="Klee K."/>
            <person name="Palm P."/>
            <person name="Gross K."/>
            <person name="Schuster S.C."/>
            <person name="Rampp M."/>
            <person name="Oesterhelt D."/>
        </authorList>
    </citation>
    <scope>NUCLEOTIDE SEQUENCE [LARGE SCALE GENOMIC DNA]</scope>
    <source>
        <strain evidence="10">DSM 16854 / JCM 12705 / C23</strain>
    </source>
</reference>
<organism evidence="9 10">
    <name type="scientific">Haloquadratum walsbyi (strain DSM 16854 / JCM 12705 / C23)</name>
    <dbReference type="NCBI Taxonomy" id="768065"/>
    <lineage>
        <taxon>Archaea</taxon>
        <taxon>Methanobacteriati</taxon>
        <taxon>Methanobacteriota</taxon>
        <taxon>Stenosarchaea group</taxon>
        <taxon>Halobacteria</taxon>
        <taxon>Halobacteriales</taxon>
        <taxon>Haloferacaceae</taxon>
        <taxon>Haloquadratum</taxon>
    </lineage>
</organism>
<dbReference type="PANTHER" id="PTHR45772">
    <property type="entry name" value="CONSERVED COMPONENT OF ABC TRANSPORTER FOR NATURAL AMINO ACIDS-RELATED"/>
    <property type="match status" value="1"/>
</dbReference>
<dbReference type="KEGG" id="hwc:Hqrw_3829"/>
<dbReference type="InterPro" id="IPR027417">
    <property type="entry name" value="P-loop_NTPase"/>
</dbReference>
<dbReference type="EMBL" id="FR746099">
    <property type="protein sequence ID" value="CCC41562.1"/>
    <property type="molecule type" value="Genomic_DNA"/>
</dbReference>
<dbReference type="Proteomes" id="UP000007954">
    <property type="component" value="Chromosome"/>
</dbReference>
<dbReference type="Pfam" id="PF00005">
    <property type="entry name" value="ABC_tran"/>
    <property type="match status" value="1"/>
</dbReference>
<dbReference type="InterPro" id="IPR003593">
    <property type="entry name" value="AAA+_ATPase"/>
</dbReference>
<proteinExistence type="inferred from homology"/>
<dbReference type="AlphaFoldDB" id="G0LEZ9"/>
<dbReference type="GO" id="GO:0016887">
    <property type="term" value="F:ATP hydrolysis activity"/>
    <property type="evidence" value="ECO:0007669"/>
    <property type="project" value="InterPro"/>
</dbReference>
<evidence type="ECO:0000256" key="6">
    <source>
        <dbReference type="ARBA" id="ARBA00056071"/>
    </source>
</evidence>
<dbReference type="FunFam" id="3.40.50.300:FF:000421">
    <property type="entry name" value="Branched-chain amino acid ABC transporter ATP-binding protein"/>
    <property type="match status" value="1"/>
</dbReference>
<dbReference type="GO" id="GO:0005886">
    <property type="term" value="C:plasma membrane"/>
    <property type="evidence" value="ECO:0007669"/>
    <property type="project" value="TreeGrafter"/>
</dbReference>
<dbReference type="SMART" id="SM00382">
    <property type="entry name" value="AAA"/>
    <property type="match status" value="1"/>
</dbReference>
<evidence type="ECO:0000259" key="8">
    <source>
        <dbReference type="PROSITE" id="PS50893"/>
    </source>
</evidence>